<proteinExistence type="predicted"/>
<accession>A0AAD7DE01</accession>
<evidence type="ECO:0000256" key="1">
    <source>
        <dbReference type="SAM" id="MobiDB-lite"/>
    </source>
</evidence>
<keyword evidence="3" id="KW-1185">Reference proteome</keyword>
<comment type="caution">
    <text evidence="2">The sequence shown here is derived from an EMBL/GenBank/DDBJ whole genome shotgun (WGS) entry which is preliminary data.</text>
</comment>
<reference evidence="2" key="1">
    <citation type="submission" date="2023-03" db="EMBL/GenBank/DDBJ databases">
        <title>Massive genome expansion in bonnet fungi (Mycena s.s.) driven by repeated elements and novel gene families across ecological guilds.</title>
        <authorList>
            <consortium name="Lawrence Berkeley National Laboratory"/>
            <person name="Harder C.B."/>
            <person name="Miyauchi S."/>
            <person name="Viragh M."/>
            <person name="Kuo A."/>
            <person name="Thoen E."/>
            <person name="Andreopoulos B."/>
            <person name="Lu D."/>
            <person name="Skrede I."/>
            <person name="Drula E."/>
            <person name="Henrissat B."/>
            <person name="Morin E."/>
            <person name="Kohler A."/>
            <person name="Barry K."/>
            <person name="LaButti K."/>
            <person name="Morin E."/>
            <person name="Salamov A."/>
            <person name="Lipzen A."/>
            <person name="Mereny Z."/>
            <person name="Hegedus B."/>
            <person name="Baldrian P."/>
            <person name="Stursova M."/>
            <person name="Weitz H."/>
            <person name="Taylor A."/>
            <person name="Grigoriev I.V."/>
            <person name="Nagy L.G."/>
            <person name="Martin F."/>
            <person name="Kauserud H."/>
        </authorList>
    </citation>
    <scope>NUCLEOTIDE SEQUENCE</scope>
    <source>
        <strain evidence="2">CBHHK067</strain>
    </source>
</reference>
<dbReference type="Proteomes" id="UP001221757">
    <property type="component" value="Unassembled WGS sequence"/>
</dbReference>
<protein>
    <submittedName>
        <fullName evidence="2">Uncharacterized protein</fullName>
    </submittedName>
</protein>
<dbReference type="EMBL" id="JARKIE010000072">
    <property type="protein sequence ID" value="KAJ7689392.1"/>
    <property type="molecule type" value="Genomic_DNA"/>
</dbReference>
<sequence>MLRPAVHAFGAFRPLTRVVTSITLPVGPEGAPDLARKCTTPADSVAESLMVESPESPAVAKSKPPLPAAPETPLSEYDPLQYLQPLYEHGWRFANDPMRAPSSEHGPAVLRRSFSFPSVRKLAAFTENTRDVSYDIVIFPDLVTKLDLRTPNGTRSLVRLALEVETKYQKICPQLSFLEMPPIFTAESPVPAQALAKAIEHFPLPKPTQLVPIASVPLPSPPSATFFFPRSITEADLATYITPLIMNGWYIKSIPITEQFSANHLSRNSRWHLKRKPSLHRVYRFQDYASARDFFRAVVPAIPAPAPNSVAGVQMALFMGSSMVKMWSISHITEDAVTHNTYGISRNDVRFAIQVEAEFNKNWTGKADNVAALPRAAPTTMEQVWNFRK</sequence>
<name>A0AAD7DE01_MYCRO</name>
<evidence type="ECO:0000313" key="3">
    <source>
        <dbReference type="Proteomes" id="UP001221757"/>
    </source>
</evidence>
<evidence type="ECO:0000313" key="2">
    <source>
        <dbReference type="EMBL" id="KAJ7689392.1"/>
    </source>
</evidence>
<dbReference type="AlphaFoldDB" id="A0AAD7DE01"/>
<organism evidence="2 3">
    <name type="scientific">Mycena rosella</name>
    <name type="common">Pink bonnet</name>
    <name type="synonym">Agaricus rosellus</name>
    <dbReference type="NCBI Taxonomy" id="1033263"/>
    <lineage>
        <taxon>Eukaryota</taxon>
        <taxon>Fungi</taxon>
        <taxon>Dikarya</taxon>
        <taxon>Basidiomycota</taxon>
        <taxon>Agaricomycotina</taxon>
        <taxon>Agaricomycetes</taxon>
        <taxon>Agaricomycetidae</taxon>
        <taxon>Agaricales</taxon>
        <taxon>Marasmiineae</taxon>
        <taxon>Mycenaceae</taxon>
        <taxon>Mycena</taxon>
    </lineage>
</organism>
<feature type="region of interest" description="Disordered" evidence="1">
    <location>
        <begin position="50"/>
        <end position="74"/>
    </location>
</feature>
<gene>
    <name evidence="2" type="ORF">B0H17DRAFT_1066461</name>
</gene>